<sequence>MNWYLWAAGRPTKTTLNTESNKGTTRVLHVGQSDFLQYLKDPVFFGTSPRFSVLAFAPLNT</sequence>
<protein>
    <submittedName>
        <fullName evidence="1">Uncharacterized protein</fullName>
    </submittedName>
</protein>
<keyword evidence="2" id="KW-1185">Reference proteome</keyword>
<reference evidence="2" key="1">
    <citation type="journal article" date="2017" name="Nat. Ecol. Evol.">
        <title>Genome expansion and lineage-specific genetic innovations in the forest pathogenic fungi Armillaria.</title>
        <authorList>
            <person name="Sipos G."/>
            <person name="Prasanna A.N."/>
            <person name="Walter M.C."/>
            <person name="O'Connor E."/>
            <person name="Balint B."/>
            <person name="Krizsan K."/>
            <person name="Kiss B."/>
            <person name="Hess J."/>
            <person name="Varga T."/>
            <person name="Slot J."/>
            <person name="Riley R."/>
            <person name="Boka B."/>
            <person name="Rigling D."/>
            <person name="Barry K."/>
            <person name="Lee J."/>
            <person name="Mihaltcheva S."/>
            <person name="LaButti K."/>
            <person name="Lipzen A."/>
            <person name="Waldron R."/>
            <person name="Moloney N.M."/>
            <person name="Sperisen C."/>
            <person name="Kredics L."/>
            <person name="Vagvoelgyi C."/>
            <person name="Patrignani A."/>
            <person name="Fitzpatrick D."/>
            <person name="Nagy I."/>
            <person name="Doyle S."/>
            <person name="Anderson J.B."/>
            <person name="Grigoriev I.V."/>
            <person name="Gueldener U."/>
            <person name="Muensterkoetter M."/>
            <person name="Nagy L.G."/>
        </authorList>
    </citation>
    <scope>NUCLEOTIDE SEQUENCE [LARGE SCALE GENOMIC DNA]</scope>
    <source>
        <strain evidence="2">28-4</strain>
    </source>
</reference>
<dbReference type="Proteomes" id="UP000218334">
    <property type="component" value="Unassembled WGS sequence"/>
</dbReference>
<dbReference type="EMBL" id="KZ293431">
    <property type="protein sequence ID" value="PBK68745.1"/>
    <property type="molecule type" value="Genomic_DNA"/>
</dbReference>
<proteinExistence type="predicted"/>
<dbReference type="AlphaFoldDB" id="A0A2H3BD04"/>
<organism evidence="1 2">
    <name type="scientific">Armillaria solidipes</name>
    <dbReference type="NCBI Taxonomy" id="1076256"/>
    <lineage>
        <taxon>Eukaryota</taxon>
        <taxon>Fungi</taxon>
        <taxon>Dikarya</taxon>
        <taxon>Basidiomycota</taxon>
        <taxon>Agaricomycotina</taxon>
        <taxon>Agaricomycetes</taxon>
        <taxon>Agaricomycetidae</taxon>
        <taxon>Agaricales</taxon>
        <taxon>Marasmiineae</taxon>
        <taxon>Physalacriaceae</taxon>
        <taxon>Armillaria</taxon>
    </lineage>
</organism>
<evidence type="ECO:0000313" key="1">
    <source>
        <dbReference type="EMBL" id="PBK68745.1"/>
    </source>
</evidence>
<gene>
    <name evidence="1" type="ORF">ARMSODRAFT_957815</name>
</gene>
<evidence type="ECO:0000313" key="2">
    <source>
        <dbReference type="Proteomes" id="UP000218334"/>
    </source>
</evidence>
<name>A0A2H3BD04_9AGAR</name>
<accession>A0A2H3BD04</accession>